<organism evidence="3 4">
    <name type="scientific">Triparma laevis f. inornata</name>
    <dbReference type="NCBI Taxonomy" id="1714386"/>
    <lineage>
        <taxon>Eukaryota</taxon>
        <taxon>Sar</taxon>
        <taxon>Stramenopiles</taxon>
        <taxon>Ochrophyta</taxon>
        <taxon>Bolidophyceae</taxon>
        <taxon>Parmales</taxon>
        <taxon>Triparmaceae</taxon>
        <taxon>Triparma</taxon>
    </lineage>
</organism>
<accession>A0A9W7A8G4</accession>
<feature type="chain" id="PRO_5040812487" evidence="2">
    <location>
        <begin position="17"/>
        <end position="5298"/>
    </location>
</feature>
<evidence type="ECO:0000256" key="1">
    <source>
        <dbReference type="SAM" id="MobiDB-lite"/>
    </source>
</evidence>
<keyword evidence="2" id="KW-0732">Signal</keyword>
<evidence type="ECO:0000256" key="2">
    <source>
        <dbReference type="SAM" id="SignalP"/>
    </source>
</evidence>
<dbReference type="Proteomes" id="UP001162640">
    <property type="component" value="Unassembled WGS sequence"/>
</dbReference>
<feature type="signal peptide" evidence="2">
    <location>
        <begin position="1"/>
        <end position="16"/>
    </location>
</feature>
<feature type="region of interest" description="Disordered" evidence="1">
    <location>
        <begin position="587"/>
        <end position="615"/>
    </location>
</feature>
<gene>
    <name evidence="3" type="ORF">TL16_g04689</name>
</gene>
<name>A0A9W7A8G4_9STRA</name>
<dbReference type="EMBL" id="BLQM01000131">
    <property type="protein sequence ID" value="GMH67484.1"/>
    <property type="molecule type" value="Genomic_DNA"/>
</dbReference>
<comment type="caution">
    <text evidence="3">The sequence shown here is derived from an EMBL/GenBank/DDBJ whole genome shotgun (WGS) entry which is preliminary data.</text>
</comment>
<evidence type="ECO:0000313" key="3">
    <source>
        <dbReference type="EMBL" id="GMH67484.1"/>
    </source>
</evidence>
<proteinExistence type="predicted"/>
<evidence type="ECO:0000313" key="4">
    <source>
        <dbReference type="Proteomes" id="UP001162640"/>
    </source>
</evidence>
<protein>
    <submittedName>
        <fullName evidence="3">Uncharacterized protein</fullName>
    </submittedName>
</protein>
<reference evidence="4" key="1">
    <citation type="journal article" date="2023" name="Commun. Biol.">
        <title>Genome analysis of Parmales, the sister group of diatoms, reveals the evolutionary specialization of diatoms from phago-mixotrophs to photoautotrophs.</title>
        <authorList>
            <person name="Ban H."/>
            <person name="Sato S."/>
            <person name="Yoshikawa S."/>
            <person name="Yamada K."/>
            <person name="Nakamura Y."/>
            <person name="Ichinomiya M."/>
            <person name="Sato N."/>
            <person name="Blanc-Mathieu R."/>
            <person name="Endo H."/>
            <person name="Kuwata A."/>
            <person name="Ogata H."/>
        </authorList>
    </citation>
    <scope>NUCLEOTIDE SEQUENCE [LARGE SCALE GENOMIC DNA]</scope>
</reference>
<sequence>MVIALTTLLSVDAAWPNPFKRDKGKLEKAEVTTKNDYSYNYENNYQNYGSVLEEDESSPAQNDEFDSGYDYDEDDSSDFMLAQYSYSFGSQIPPPPSPPKTELTIVVEATVVLKDDYLDLDPNSFTDDLAKATTQVIKGGGSAVAATLVSASVLSVEGSKAHVSLHLTQADSPKLLRDRGKLLAMAIHSGLFTKIFEEDLGTPNGVVSVSYLSSLKLKLSTGFDENSWRLIPRRKLQDYSYGDGSSYGNSYGSAVIDTGGGDIIYAAITFQGSTMIGLFDDGMVSLIETSVENAIRDSGLISDGFSATASMENQVSVSEDVVVVNVAISISNPDGDTPFTTATVAEWLTSNSESLASQLFSNGIPHDISLEIQEVYFESDEYSYGDGNSYGNSYGSAVIDTGGGDIIYATLTFQNQASLFDDGMVSLIETSVENAIRDSGLISDGFSVTASMENQVSVSDSVVVVNVAISISNPDGDTSSMTAAVAERLNTASFAESFATQLSNNGISVSSHDISLEIQDVYFESGSYSYDGGHDGEHYYSYPSGEQSFSYPTGGHNGENSYSYPDTGGHGGEYSYSYPSGEHSYSYPSREHSFSYPDAGGHGGEHSYSYPKGDHDDDNIELSYSHSLSFSHGHDGEHSYSYSHVFSTPHAVVAEDDSYSYSTSMKYSMSASYPIEDDDDFEMSYSYSLAPAVVAEVEVEMTLSGATELLDDSQQESFAFALEESIAASLSNSARRRTTVVIDGIEVTAIVNGQKLTESGLEIDVKLLISSMEESEESLDAVNTVTTEVAAVVEEPVFTSILTAELEKDESFPEVYVEAVEVESVDFAVPSFSYSYSYSYSYEADDDTIDVSYSQSFDGSYSYSTSMKYSTSASYPVEDDDSIDVDVSYSHSWDDDDKDDSYSYSSSMKYSMNDDSIDVSYSHSFPPNDDDVFDDDYSYDFSMSMSMSYSFSLDTTSPPTSVPTSSPTSAPTIYAPEFALTDLDSQNALTINEGQKFTVNVTSLLVPAHPNGDITFTLPTHFADFVSFYYDQTELDYYESPEYSYSYSYSTLTDYSSSEWYVPSTKGMLTIQPESTFSGVLQFTVTANVGATIKTMQFVLNVAPVVSQTAPTMEQSTAASEGGYYVATFSGLDNVDDDGSERLQIWILDEVDSEVTSITPIVDLDRSFWSDELPEFSFSTSMSMEADYEEDNYDDSAPTFSYSYSYFDTTTTDLYVESPFDSSPSTSPTLQFYDEDTSTITPKPCENCRQVRAFKVFDSDVDGRFSSTLSIGVTAHGHFSGAFTLGMHALASDSAILFDPKETSSKQFHSVTQHTVFTAPFEPMFLPVANPVSIDYLSKPFDHRFDEAAHIRIENCTLTDKDGSEQVDIFIVSPTELSEVFFTLMMLPPSETPDAEASPSMVTMDDRDRMFPAETMLYVYHMPSNFMDNFVLSITAMPGTVDTILEIAIVQTAHDHMGDVMDAESNAIMVYLEYPRPGIASIGMEFILLGITEPLNEAAKAAFTSSVETVIIDSIFASEEEEDESRRLTVSVDGVEVTATVTGQTFVDGQLVIDVSFQISTLDSAATAELYYVTDKIADNIILDDVQEALLVDLGDYVDFPVPDGIKGAVTDVAMAGSYSYSYPELTLFVPPSGPIYVHDSLVAFEDTAVELVMEPETLTYDNATGWVQVYLMDLTNGTLSSVGVAAVDDSNYDYSYSHSYSYDHDNLLSEEFVESVFSLPAYRTTSNNFTFEGNYHARSNESIPTFEVFDTRVQSLDDFKVLLTPEPHFSGYMHIGVLTVVTHIGEDGVNATKQYWQDIATKVKPVVDMFGVSLTGKPSLEDSPATVTLENIDIIDPDSESVQFYVFGKDVNAPLTDLSVSLEDDYGHPIKTTLEPKFAQLDGDKVVVDGSVMLFKVDSSQFVLDEDGLANVLLYTLPNATFAETNLTFVAREHFSGSLDFAAVYVVSDEGLESRFTDRESRTMSFAVDFMPVADDFALEVEDMMGFEGDVFDLNVSAIMATDRDSSEVMALSLFFGEDFASTSVFATDKLSNNESLVAPIEFYSHTGEMLYRFDIPVGSMLAPVKIAPRADFSGDIHVWLKAVVTDTGASGFDTRTKNGNLTLTVHPMVKQEEPHIFAHDPVAEGEYNIWSVSGLTMVDTDGSETMKVWVLSVDDLYTDVMTSASDGSAAEGFGSSYSYSHSYSYGYGGGHDGSGLGMEVFKTVVKRAVAWHAEEQKIKDADCMDCVNTTAFLVFNSAVDADVTNLQVAVATAEHFAGYLPLFFFTEVVDEATFVLNEEIIYDPSEVEDVPLSLTCMRASKKFEGDLWSIGCGSTVQIGSGGSTTGCGRAYEIILLFVPLHANLEKISEAIFNAVAGPASSWRSPEQIRVNMWGLGVRGSISVFEEDVYIGPESGDPEGNEFLGLFADGAVVNDGDALQLDLLAYLQAVRASAPDDDVASKFVGLRLAGDDDFGCSSSCGGACPIKRFNFNGLSLNVDLPPVEYVTTVNTMMATQNWFEVFEPKWTPVVDMIDVAISSYVAADEDTTAFVKLNDVNLIDVDGSEMVAMHLLVKYGIESINPLEGVAATSLIGVPGLNVTNSLIQQEAVIVDGKIILTSNGAQIGDALVNNEWFDESGGFKYIVYDLPMDIDGFNVDSARLSFLPFMHFSGQVNLMLLTTVVDGVMMVDDGSGPTIMSETRASPFQIEFMPVADDFSLVVANQTIAEQEYGFIIDVASIDVADMDNSEIMDLSFFIQSEIASEIEVIDNFGNILPRDESLNAVRYYISPETSSVTIKPFGIFSGFVRVNMVAEVKDVSGENEDTLTKTGKFFLDVLPVVSQNDFSIQAVSDSVEEDNFFIFEVADLGMVDDDGSENNKLYLIDISGGLLGSVMKKEHYNGEVGSDDGSYNEGSYGSYSYEGVRLLVEEGSYSYGSYMDVEEEGPTGFDGDTVEQIYFFDQMSNIFVDFNCGECVLAYLLYDSATSDPTSIEVGVAAVSHFSGAFDLMILANTTDTATMSNFMVESDFKTQTGFVVAQWTPVVDMIDITVTGDILADEDTVAKIKISDINLIDTDGSEQMSLYLVAQNPTPGSSVLELVEVTNGDHTTTLTPHMAVLLDGSLIVQGESGEYVLDTQIFSDDGSTYTDFAVYELPHSIGDSADLSFYSLRHFSGLINVVVVAVISDGPVSETGVTPMQIEFLPIADDFVLYLPDQEIAEGGDFILNVTQIVPADVDLSEVLELNLTIWEEKAQYLEYIEADGFIIHGYLNSTTHLVHFTVPAALTHVIDFGYADLIHIGPSYTFGGVLDFGIVATVVDAGHGSSVDTLTKLSSFEITVQPKVYQLAPKIPASIEIFEDDPLHISISDIVLTDTDGSESMQIFMLDPSMGNTITQVNVTSHNGVSESLAPTFFEDEYGTPFYAYPILVPTNAVDNHEWLTVSLAAYDHFSGEFEVLFVTNVTDSADGLVDFVVYDAPCHVLIQPVVDFVYVGATDQIINVQEDEAASFILRNLTLVDYDSETMDVVLLDVAAPGSSGISMVTVDGAPIAPSIAYFSTTTGDLIVETASEVDYDYDDDLKDDLYSYSYSYEDFDETSFGGRRLRMLADGDTVFFSSPSFEVFPPEYIGGELMHAYLIPRSGTDEAQVVVEPKTHFSGRVEVAVVFSMVDSGLVAQTETLEPMAMTFGVEVDGMANFTLNRGNTVKNEAQSASLILDGIDLIDADSSETVEIFLVDTSTISANKIKSVMAGGVEIVAERTTKMSTADMDVALPSEFNVYKLPSNLTAAELVLTPIDFFSGAIDCILVVQVTDVSTDDYEMVEAAHVVSFFFSPVVNTFFNKIHVGGATVAEDTSAIAVFEDVALLDKDESETLTTYLIELVPAAESQIKSVNASYGGFRELDYFEGEFLPESGILEVERGYKVFALDSSEAAFELAVMATEHFAGSIPCYLVTVVEDVAASSTFHSGASDLWVTVDVITFTFTPVADAPDLVVSGTVEWKTDENEPFTLDGSTVVLTGNDLDSSEFLSMDIVHSGHGKQQIASLTIDGAEVIPVVDTETGTGEQAVYTVPLDFSEMIITPVTYYSGDIPLILRGRSTESENYASALTTQVVDLHVTAIATTPILTTYLNDARVDEDESFGVLVEELSLVDTDGSESLYLRLYCDSDTAAPIYVNGEAIYKTNSTDWVLDLMFEIPTERYAFDGQFPSFFEVPVHDIDPPFVITNKARDDYSGTFGFRMMAIAFEPDDDGWSFASVYTDLEIEYRPVVDPPMFSLQPAMTIAGRKSDSFNPNKPILDYTAPLKVTALGLSDTDGSEVLSVTLVTNTTGLEAIYVDGEELEPYDTVMKYDADIFLNLAIPEVYTGTRYYDIPQEFVNDVLLLPALDFGGQIEIHVFASSTETATGDKASTQGVTFLDIVGVDFSKKTVNVAEGKYRDSFTLKIATAPVDPVYVYASSKFGGCTVEPEMHTFTSRDYDEPHEFVIVAYNDRYMEEDTHRDLVELIVETVDDMYSGMVLSDINVNIKDDDIAGWDLEENGYEQLNIEVEERDDYVEYSFKLTCQPKNKVQIVVDGADDNGVVWSYYEGLPADYVEGSTVVYEGYNNMTVFNTATDWQVFRTVRLYWGDDFVSGETFTNRITHTFISDDIYFDDFAVGDVTLTVVEDDKVGVLVSTSSLAYSPVGELLLTTDQAGEPTLEDKYFISLASEPSADVVVNIGGFSGLTTVIPQSLTFTSANWDVAQKVKLSATATDDLGRVETMTHSIASTDSKYSSISIASCVANVMTVLDKISPPTVSYGLFADNGGGATLYFAGSYDPDTGAYYGSDKAGKNGIWPCEELLDLEAMRVANEGRHMGEGGATCSWSDNLQLGITFAFGPTILPGDSVNVKSEVLQSEWSEASLFMTAGGTVLMDPTDPISPDTKISAVAEVGICDELTMDGSLTSGGAGRDMQYKWRIESAWPEHDLVNITNFFDRVNLAEGGTGVKKLEGEWAMTRDLMKSETEYTFRLQATNFFGTKSNAYHSVIKTSLPAPVAKFQGTGIFEIAKGDDVDLMMDASIPVMCPGVSIDLSATKMGFVFEETSGNLAALGLTVADLATRNIKKLSIEGGTLTPNTNYVFEGTAYLLSNELVKSKASVEVKVGRQPLVSVIAGGDRLAGTDQSFELDASGSKDPDELLTSDEIYYTWTCSTWDAEDSYNPDTETYVGAYVENTCSGGIESYMSKGVQGGHGVTFPQGSLVAGLFRFTAYVSDSSGDSSGAGGPSASVHVEVKSGEPPIVAIAALDQAKYNANEGEYMEIIAVAEAKGEVRNCEERSDELEMGGLCSL</sequence>